<evidence type="ECO:0000256" key="1">
    <source>
        <dbReference type="ARBA" id="ARBA00004651"/>
    </source>
</evidence>
<dbReference type="GO" id="GO:0005886">
    <property type="term" value="C:plasma membrane"/>
    <property type="evidence" value="ECO:0007669"/>
    <property type="project" value="UniProtKB-SubCell"/>
</dbReference>
<dbReference type="HOGENOM" id="CLU_045498_2_1_6"/>
<proteinExistence type="inferred from homology"/>
<keyword evidence="6 8" id="KW-1133">Transmembrane helix</keyword>
<keyword evidence="4 8" id="KW-1003">Cell membrane</keyword>
<dbReference type="PANTHER" id="PTHR30269:SF0">
    <property type="entry name" value="MEMBRANE TRANSPORTER PROTEIN YFCA-RELATED"/>
    <property type="match status" value="1"/>
</dbReference>
<feature type="transmembrane region" description="Helical" evidence="8">
    <location>
        <begin position="235"/>
        <end position="253"/>
    </location>
</feature>
<name>A5WCD2_PSYWF</name>
<evidence type="ECO:0000313" key="9">
    <source>
        <dbReference type="EMBL" id="ABQ93323.1"/>
    </source>
</evidence>
<feature type="transmembrane region" description="Helical" evidence="8">
    <location>
        <begin position="79"/>
        <end position="99"/>
    </location>
</feature>
<keyword evidence="5 8" id="KW-0812">Transmembrane</keyword>
<feature type="transmembrane region" description="Helical" evidence="8">
    <location>
        <begin position="111"/>
        <end position="129"/>
    </location>
</feature>
<dbReference type="eggNOG" id="COG0730">
    <property type="taxonomic scope" value="Bacteria"/>
</dbReference>
<dbReference type="Pfam" id="PF01925">
    <property type="entry name" value="TauE"/>
    <property type="match status" value="1"/>
</dbReference>
<keyword evidence="3" id="KW-0813">Transport</keyword>
<feature type="transmembrane region" description="Helical" evidence="8">
    <location>
        <begin position="193"/>
        <end position="215"/>
    </location>
</feature>
<feature type="transmembrane region" description="Helical" evidence="8">
    <location>
        <begin position="149"/>
        <end position="172"/>
    </location>
</feature>
<feature type="transmembrane region" description="Helical" evidence="8">
    <location>
        <begin position="12"/>
        <end position="42"/>
    </location>
</feature>
<evidence type="ECO:0000256" key="2">
    <source>
        <dbReference type="ARBA" id="ARBA00009142"/>
    </source>
</evidence>
<evidence type="ECO:0000256" key="8">
    <source>
        <dbReference type="RuleBase" id="RU363041"/>
    </source>
</evidence>
<evidence type="ECO:0000256" key="6">
    <source>
        <dbReference type="ARBA" id="ARBA00022989"/>
    </source>
</evidence>
<dbReference type="KEGG" id="prw:PsycPRwf_0368"/>
<evidence type="ECO:0000256" key="5">
    <source>
        <dbReference type="ARBA" id="ARBA00022692"/>
    </source>
</evidence>
<gene>
    <name evidence="9" type="ordered locus">PsycPRwf_0368</name>
</gene>
<evidence type="ECO:0000256" key="4">
    <source>
        <dbReference type="ARBA" id="ARBA00022475"/>
    </source>
</evidence>
<keyword evidence="7 8" id="KW-0472">Membrane</keyword>
<dbReference type="InterPro" id="IPR052017">
    <property type="entry name" value="TSUP"/>
</dbReference>
<protein>
    <recommendedName>
        <fullName evidence="8">Probable membrane transporter protein</fullName>
    </recommendedName>
</protein>
<sequence>MSFMDFSLTLEVILMLTAVAAVAGFIDAIAGGGGLLTIPAMLLANIPPVMTLGTNKLQAASGALTASITMIKKGVVKPATMKMAIAGAFFGSVLGTIAVQMSPPDMLEKIIPFLIAAIGIYTLFAPSLGDVEAEPRIKETTWQRVVAPLIGFYDGYVGPGTGMFFALGNVALRGRAIIAATGTAKVLNLSTNIASLIFFILGGNVLWKVGLAMMVGQTIGAYAGSHMVVKGGSKLIRPVIVLVCLAMVTKYVMG</sequence>
<comment type="similarity">
    <text evidence="2 8">Belongs to the 4-toluene sulfonate uptake permease (TSUP) (TC 2.A.102) family.</text>
</comment>
<dbReference type="InterPro" id="IPR002781">
    <property type="entry name" value="TM_pro_TauE-like"/>
</dbReference>
<evidence type="ECO:0000256" key="3">
    <source>
        <dbReference type="ARBA" id="ARBA00022448"/>
    </source>
</evidence>
<evidence type="ECO:0000256" key="7">
    <source>
        <dbReference type="ARBA" id="ARBA00023136"/>
    </source>
</evidence>
<comment type="subcellular location">
    <subcellularLocation>
        <location evidence="1 8">Cell membrane</location>
        <topology evidence="1 8">Multi-pass membrane protein</topology>
    </subcellularLocation>
</comment>
<dbReference type="PANTHER" id="PTHR30269">
    <property type="entry name" value="TRANSMEMBRANE PROTEIN YFCA"/>
    <property type="match status" value="1"/>
</dbReference>
<dbReference type="AlphaFoldDB" id="A5WCD2"/>
<reference evidence="9" key="1">
    <citation type="submission" date="2007-05" db="EMBL/GenBank/DDBJ databases">
        <title>Complete sequence of chromosome of Psychrobacter sp. PRwf-1.</title>
        <authorList>
            <consortium name="US DOE Joint Genome Institute"/>
            <person name="Copeland A."/>
            <person name="Lucas S."/>
            <person name="Lapidus A."/>
            <person name="Barry K."/>
            <person name="Detter J.C."/>
            <person name="Glavina del Rio T."/>
            <person name="Hammon N."/>
            <person name="Israni S."/>
            <person name="Dalin E."/>
            <person name="Tice H."/>
            <person name="Pitluck S."/>
            <person name="Chain P."/>
            <person name="Malfatti S."/>
            <person name="Shin M."/>
            <person name="Vergez L."/>
            <person name="Schmutz J."/>
            <person name="Larimer F."/>
            <person name="Land M."/>
            <person name="Hauser L."/>
            <person name="Kyrpides N."/>
            <person name="Kim E."/>
            <person name="Tiedje J."/>
            <person name="Richardson P."/>
        </authorList>
    </citation>
    <scope>NUCLEOTIDE SEQUENCE [LARGE SCALE GENOMIC DNA]</scope>
    <source>
        <strain evidence="9">PRwf-1</strain>
    </source>
</reference>
<dbReference type="EMBL" id="CP000713">
    <property type="protein sequence ID" value="ABQ93323.1"/>
    <property type="molecule type" value="Genomic_DNA"/>
</dbReference>
<accession>A5WCD2</accession>
<organism evidence="9">
    <name type="scientific">Psychrobacter sp. (strain PRwf-1)</name>
    <dbReference type="NCBI Taxonomy" id="349106"/>
    <lineage>
        <taxon>Bacteria</taxon>
        <taxon>Pseudomonadati</taxon>
        <taxon>Pseudomonadota</taxon>
        <taxon>Gammaproteobacteria</taxon>
        <taxon>Moraxellales</taxon>
        <taxon>Moraxellaceae</taxon>
        <taxon>Psychrobacter</taxon>
    </lineage>
</organism>